<sequence length="291" mass="30207">MAQQHDSSADENQHEKTTAVARSRRSLRVAAPAAPDNRATRRAAAVKNRRSPGRRVAVVGVIAALVGSVAIPAFAAAQSTPETRTVQQLANADAQSLVVASEHEHGASELDRSSYSATTEAEIEKKQAAEAAAARAKEAARTASYTSQSVDLSVTGPGSGDVRWPLAKIDHIGDGFMARGGEHQGVDLLTAGGTPIFAAASGTVKVSSEGYYGYGVAISIDSVIGGKKVNTLYGHMRYGSRQVVAGQKVKVGQVIGLVGSTGRSTANHLHFEVAINGTKVDPLAWLKANAS</sequence>
<reference evidence="4 5" key="1">
    <citation type="submission" date="2023-03" db="EMBL/GenBank/DDBJ databases">
        <title>Genome sequence of Microbacterium sp. KACC 23027.</title>
        <authorList>
            <person name="Kim S."/>
            <person name="Heo J."/>
            <person name="Kwon S.-W."/>
        </authorList>
    </citation>
    <scope>NUCLEOTIDE SEQUENCE [LARGE SCALE GENOMIC DNA]</scope>
    <source>
        <strain evidence="4 5">KACC 23027</strain>
    </source>
</reference>
<keyword evidence="5" id="KW-1185">Reference proteome</keyword>
<name>A0ABY8C0U2_9MICO</name>
<dbReference type="Gene3D" id="2.70.70.10">
    <property type="entry name" value="Glucose Permease (Domain IIA)"/>
    <property type="match status" value="1"/>
</dbReference>
<feature type="region of interest" description="Disordered" evidence="1">
    <location>
        <begin position="1"/>
        <end position="48"/>
    </location>
</feature>
<dbReference type="PANTHER" id="PTHR21666">
    <property type="entry name" value="PEPTIDASE-RELATED"/>
    <property type="match status" value="1"/>
</dbReference>
<feature type="compositionally biased region" description="Basic and acidic residues" evidence="1">
    <location>
        <begin position="7"/>
        <end position="17"/>
    </location>
</feature>
<dbReference type="PANTHER" id="PTHR21666:SF270">
    <property type="entry name" value="MUREIN HYDROLASE ACTIVATOR ENVC"/>
    <property type="match status" value="1"/>
</dbReference>
<dbReference type="Proteomes" id="UP001214553">
    <property type="component" value="Chromosome"/>
</dbReference>
<evidence type="ECO:0000313" key="5">
    <source>
        <dbReference type="Proteomes" id="UP001214553"/>
    </source>
</evidence>
<feature type="domain" description="M23ase beta-sheet core" evidence="3">
    <location>
        <begin position="182"/>
        <end position="282"/>
    </location>
</feature>
<keyword evidence="2" id="KW-1133">Transmembrane helix</keyword>
<dbReference type="CDD" id="cd12797">
    <property type="entry name" value="M23_peptidase"/>
    <property type="match status" value="1"/>
</dbReference>
<dbReference type="Pfam" id="PF01551">
    <property type="entry name" value="Peptidase_M23"/>
    <property type="match status" value="1"/>
</dbReference>
<evidence type="ECO:0000313" key="4">
    <source>
        <dbReference type="EMBL" id="WEG09875.1"/>
    </source>
</evidence>
<keyword evidence="2" id="KW-0812">Transmembrane</keyword>
<feature type="transmembrane region" description="Helical" evidence="2">
    <location>
        <begin position="56"/>
        <end position="77"/>
    </location>
</feature>
<proteinExistence type="predicted"/>
<evidence type="ECO:0000259" key="3">
    <source>
        <dbReference type="Pfam" id="PF01551"/>
    </source>
</evidence>
<keyword evidence="2" id="KW-0472">Membrane</keyword>
<dbReference type="InterPro" id="IPR016047">
    <property type="entry name" value="M23ase_b-sheet_dom"/>
</dbReference>
<organism evidence="4 5">
    <name type="scientific">Microbacterium horticulturae</name>
    <dbReference type="NCBI Taxonomy" id="3028316"/>
    <lineage>
        <taxon>Bacteria</taxon>
        <taxon>Bacillati</taxon>
        <taxon>Actinomycetota</taxon>
        <taxon>Actinomycetes</taxon>
        <taxon>Micrococcales</taxon>
        <taxon>Microbacteriaceae</taxon>
        <taxon>Microbacterium</taxon>
    </lineage>
</organism>
<dbReference type="RefSeq" id="WP_275279217.1">
    <property type="nucleotide sequence ID" value="NZ_CP119108.1"/>
</dbReference>
<evidence type="ECO:0000256" key="1">
    <source>
        <dbReference type="SAM" id="MobiDB-lite"/>
    </source>
</evidence>
<accession>A0ABY8C0U2</accession>
<dbReference type="InterPro" id="IPR050570">
    <property type="entry name" value="Cell_wall_metabolism_enzyme"/>
</dbReference>
<protein>
    <submittedName>
        <fullName evidence="4">M23 family metallopeptidase</fullName>
    </submittedName>
</protein>
<dbReference type="EMBL" id="CP119108">
    <property type="protein sequence ID" value="WEG09875.1"/>
    <property type="molecule type" value="Genomic_DNA"/>
</dbReference>
<dbReference type="SUPFAM" id="SSF51261">
    <property type="entry name" value="Duplicated hybrid motif"/>
    <property type="match status" value="1"/>
</dbReference>
<evidence type="ECO:0000256" key="2">
    <source>
        <dbReference type="SAM" id="Phobius"/>
    </source>
</evidence>
<gene>
    <name evidence="4" type="ORF">PU630_04760</name>
</gene>
<dbReference type="InterPro" id="IPR011055">
    <property type="entry name" value="Dup_hybrid_motif"/>
</dbReference>